<dbReference type="SUPFAM" id="SSF52833">
    <property type="entry name" value="Thioredoxin-like"/>
    <property type="match status" value="1"/>
</dbReference>
<reference evidence="4 5" key="1">
    <citation type="submission" date="2015-12" db="EMBL/GenBank/DDBJ databases">
        <title>A stable core within a dynamic pangenome in Sulfolobus acidocaldarius.</title>
        <authorList>
            <person name="Anderson R."/>
            <person name="Kouris A."/>
            <person name="Seward C."/>
            <person name="Campbell K."/>
            <person name="Whitaker R."/>
        </authorList>
    </citation>
    <scope>NUCLEOTIDE SEQUENCE [LARGE SCALE GENOMIC DNA]</scope>
    <source>
        <strain evidence="2 5">GG12-C01-09</strain>
        <strain evidence="3 4">NG05B_CO5_07</strain>
    </source>
</reference>
<evidence type="ECO:0000256" key="1">
    <source>
        <dbReference type="SAM" id="Phobius"/>
    </source>
</evidence>
<dbReference type="RefSeq" id="WP_011277277.1">
    <property type="nucleotide sequence ID" value="NZ_BHWZ01000001.1"/>
</dbReference>
<gene>
    <name evidence="2" type="ORF">ATY89_04490</name>
    <name evidence="3" type="ORF">ATZ20_07515</name>
</gene>
<evidence type="ECO:0000313" key="5">
    <source>
        <dbReference type="Proteomes" id="UP000065473"/>
    </source>
</evidence>
<dbReference type="GeneID" id="14550888"/>
<dbReference type="EMBL" id="CP013695">
    <property type="protein sequence ID" value="ALU31997.1"/>
    <property type="molecule type" value="Genomic_DNA"/>
</dbReference>
<organism evidence="2 5">
    <name type="scientific">Sulfolobus acidocaldarius</name>
    <dbReference type="NCBI Taxonomy" id="2285"/>
    <lineage>
        <taxon>Archaea</taxon>
        <taxon>Thermoproteota</taxon>
        <taxon>Thermoprotei</taxon>
        <taxon>Sulfolobales</taxon>
        <taxon>Sulfolobaceae</taxon>
        <taxon>Sulfolobus</taxon>
    </lineage>
</organism>
<dbReference type="Proteomes" id="UP000060043">
    <property type="component" value="Chromosome"/>
</dbReference>
<keyword evidence="1" id="KW-0472">Membrane</keyword>
<sequence>MPSKYYKIIVIVLLVIITGVIIGVSLSSSNNSSSLGKNISIYPELVELSKQGYNVQAYPTNLQVLPLNFSSEGKPAVIYVGAEWCPYCAVERWALILALLRFGNFTGLEYMQSSSTDVYPNTPTFTFVKANYTSPYISFIGIEYEARNGSQLEPVPTNIYQMWTQYGKGQIPFIIIGYYYQVGTSINPGLMSGHDWNYVISQLNDPNSQIYLQVYAQANLITKYICQIDGGKPTNVCNVFLNSTSSTTTTSQSSSSLQASQVVMVLPEIESRYIS</sequence>
<dbReference type="InterPro" id="IPR036249">
    <property type="entry name" value="Thioredoxin-like_sf"/>
</dbReference>
<protein>
    <recommendedName>
        <fullName evidence="6">DUF929 domain-containing protein</fullName>
    </recommendedName>
</protein>
<evidence type="ECO:0008006" key="6">
    <source>
        <dbReference type="Google" id="ProtNLM"/>
    </source>
</evidence>
<evidence type="ECO:0000313" key="4">
    <source>
        <dbReference type="Proteomes" id="UP000060043"/>
    </source>
</evidence>
<dbReference type="EMBL" id="CP013694">
    <property type="protein sequence ID" value="ALU29268.1"/>
    <property type="molecule type" value="Genomic_DNA"/>
</dbReference>
<dbReference type="AlphaFoldDB" id="A0A0U2VVZ8"/>
<accession>A0A0U2VVZ8</accession>
<dbReference type="Proteomes" id="UP000065473">
    <property type="component" value="Chromosome"/>
</dbReference>
<dbReference type="OrthoDB" id="5970at2157"/>
<dbReference type="STRING" id="1435377.SUSAZ_01825"/>
<dbReference type="Pfam" id="PF06053">
    <property type="entry name" value="DUF929"/>
    <property type="match status" value="1"/>
</dbReference>
<feature type="transmembrane region" description="Helical" evidence="1">
    <location>
        <begin position="6"/>
        <end position="27"/>
    </location>
</feature>
<dbReference type="OMA" id="YCAAERW"/>
<name>A0A0U2VVZ8_9CREN</name>
<evidence type="ECO:0000313" key="2">
    <source>
        <dbReference type="EMBL" id="ALU29268.1"/>
    </source>
</evidence>
<keyword evidence="1" id="KW-0812">Transmembrane</keyword>
<proteinExistence type="predicted"/>
<dbReference type="InterPro" id="IPR009272">
    <property type="entry name" value="DUF929"/>
</dbReference>
<keyword evidence="1" id="KW-1133">Transmembrane helix</keyword>
<evidence type="ECO:0000313" key="3">
    <source>
        <dbReference type="EMBL" id="ALU31997.1"/>
    </source>
</evidence>